<proteinExistence type="predicted"/>
<dbReference type="AlphaFoldDB" id="A0A7G5IJX3"/>
<gene>
    <name evidence="1" type="ORF">H3309_04015</name>
</gene>
<sequence length="68" mass="7644">MSLLLKIERVLRASGESPSRFGRRIANDPRLVHDLRRGRNVGPRLAQRIETQLSVVTLQPGDTPCAMH</sequence>
<dbReference type="EMBL" id="CP059851">
    <property type="protein sequence ID" value="QMW23665.1"/>
    <property type="molecule type" value="Genomic_DNA"/>
</dbReference>
<evidence type="ECO:0000313" key="2">
    <source>
        <dbReference type="Proteomes" id="UP000515292"/>
    </source>
</evidence>
<organism evidence="1 2">
    <name type="scientific">Sandaracinobacteroides saxicola</name>
    <dbReference type="NCBI Taxonomy" id="2759707"/>
    <lineage>
        <taxon>Bacteria</taxon>
        <taxon>Pseudomonadati</taxon>
        <taxon>Pseudomonadota</taxon>
        <taxon>Alphaproteobacteria</taxon>
        <taxon>Sphingomonadales</taxon>
        <taxon>Sphingosinicellaceae</taxon>
        <taxon>Sandaracinobacteroides</taxon>
    </lineage>
</organism>
<dbReference type="Proteomes" id="UP000515292">
    <property type="component" value="Chromosome"/>
</dbReference>
<accession>A0A7G5IJX3</accession>
<keyword evidence="2" id="KW-1185">Reference proteome</keyword>
<evidence type="ECO:0000313" key="1">
    <source>
        <dbReference type="EMBL" id="QMW23665.1"/>
    </source>
</evidence>
<name>A0A7G5IJX3_9SPHN</name>
<protein>
    <submittedName>
        <fullName evidence="1">Uncharacterized protein</fullName>
    </submittedName>
</protein>
<dbReference type="RefSeq" id="WP_182297488.1">
    <property type="nucleotide sequence ID" value="NZ_CP059851.1"/>
</dbReference>
<dbReference type="KEGG" id="sand:H3309_04015"/>
<reference evidence="1 2" key="1">
    <citation type="submission" date="2020-07" db="EMBL/GenBank/DDBJ databases">
        <title>Complete genome sequence for Sandaracinobacter sp. M6.</title>
        <authorList>
            <person name="Tang Y."/>
            <person name="Liu Q."/>
            <person name="Guo Z."/>
            <person name="Lei P."/>
            <person name="Huang B."/>
        </authorList>
    </citation>
    <scope>NUCLEOTIDE SEQUENCE [LARGE SCALE GENOMIC DNA]</scope>
    <source>
        <strain evidence="1 2">M6</strain>
    </source>
</reference>